<organism evidence="2 3">
    <name type="scientific">Caligus rogercresseyi</name>
    <name type="common">Sea louse</name>
    <dbReference type="NCBI Taxonomy" id="217165"/>
    <lineage>
        <taxon>Eukaryota</taxon>
        <taxon>Metazoa</taxon>
        <taxon>Ecdysozoa</taxon>
        <taxon>Arthropoda</taxon>
        <taxon>Crustacea</taxon>
        <taxon>Multicrustacea</taxon>
        <taxon>Hexanauplia</taxon>
        <taxon>Copepoda</taxon>
        <taxon>Siphonostomatoida</taxon>
        <taxon>Caligidae</taxon>
        <taxon>Caligus</taxon>
    </lineage>
</organism>
<proteinExistence type="predicted"/>
<evidence type="ECO:0000313" key="2">
    <source>
        <dbReference type="EMBL" id="QQP35702.1"/>
    </source>
</evidence>
<keyword evidence="2" id="KW-0396">Initiation factor</keyword>
<keyword evidence="3" id="KW-1185">Reference proteome</keyword>
<sequence length="92" mass="10381">MNYGLARPGVHRGFGLKRIKLSVNCVEVKDVPDEVYQYTVDLKPDTTPMSIRRKVLQAFIKEKGDSVFIDSINGTPIHPAYDGSRLLFSRTI</sequence>
<name>A0A7T8GQA5_CALRO</name>
<dbReference type="InterPro" id="IPR032474">
    <property type="entry name" value="Argonaute_N"/>
</dbReference>
<protein>
    <submittedName>
        <fullName evidence="2">Eukaryotic translation initiation factor 2C_ 2</fullName>
    </submittedName>
</protein>
<dbReference type="Proteomes" id="UP000595437">
    <property type="component" value="Chromosome 18"/>
</dbReference>
<gene>
    <name evidence="2" type="ORF">FKW44_023993</name>
</gene>
<accession>A0A7T8GQA5</accession>
<evidence type="ECO:0000259" key="1">
    <source>
        <dbReference type="Pfam" id="PF16486"/>
    </source>
</evidence>
<reference evidence="3" key="1">
    <citation type="submission" date="2021-01" db="EMBL/GenBank/DDBJ databases">
        <title>Caligus Genome Assembly.</title>
        <authorList>
            <person name="Gallardo-Escarate C."/>
        </authorList>
    </citation>
    <scope>NUCLEOTIDE SEQUENCE [LARGE SCALE GENOMIC DNA]</scope>
</reference>
<keyword evidence="2" id="KW-0648">Protein biosynthesis</keyword>
<feature type="domain" description="Protein argonaute N-terminal" evidence="1">
    <location>
        <begin position="17"/>
        <end position="90"/>
    </location>
</feature>
<dbReference type="EMBL" id="CP045907">
    <property type="protein sequence ID" value="QQP35702.1"/>
    <property type="molecule type" value="Genomic_DNA"/>
</dbReference>
<evidence type="ECO:0000313" key="3">
    <source>
        <dbReference type="Proteomes" id="UP000595437"/>
    </source>
</evidence>
<dbReference type="AlphaFoldDB" id="A0A7T8GQA5"/>
<dbReference type="Pfam" id="PF16486">
    <property type="entry name" value="ArgoN"/>
    <property type="match status" value="1"/>
</dbReference>
<dbReference type="GO" id="GO:0003743">
    <property type="term" value="F:translation initiation factor activity"/>
    <property type="evidence" value="ECO:0007669"/>
    <property type="project" value="UniProtKB-KW"/>
</dbReference>